<reference evidence="1 2" key="1">
    <citation type="submission" date="2019-12" db="EMBL/GenBank/DDBJ databases">
        <title>Genome sequenceing of Clostridium bovifaecis.</title>
        <authorList>
            <person name="Yao Y."/>
        </authorList>
    </citation>
    <scope>NUCLEOTIDE SEQUENCE [LARGE SCALE GENOMIC DNA]</scope>
    <source>
        <strain evidence="1 2">BXX</strain>
    </source>
</reference>
<evidence type="ECO:0000313" key="2">
    <source>
        <dbReference type="Proteomes" id="UP000422764"/>
    </source>
</evidence>
<gene>
    <name evidence="1" type="ORF">GOM49_10275</name>
</gene>
<sequence>MIRKPLINHFGHLLIALCHAIFAPCYQYIKKSPCKECNIIFFKFRRAVHGAVKRFIGLTINKLHPYPEGVEFEKDKSYVTIGIRNYLMCNVPRLLTRKFVAAATEGFLRSSTPASAEARPSLGK</sequence>
<accession>A0A6I6EYQ8</accession>
<organism evidence="1 2">
    <name type="scientific">Clostridium bovifaecis</name>
    <dbReference type="NCBI Taxonomy" id="2184719"/>
    <lineage>
        <taxon>Bacteria</taxon>
        <taxon>Bacillati</taxon>
        <taxon>Bacillota</taxon>
        <taxon>Clostridia</taxon>
        <taxon>Eubacteriales</taxon>
        <taxon>Clostridiaceae</taxon>
        <taxon>Clostridium</taxon>
    </lineage>
</organism>
<evidence type="ECO:0000313" key="1">
    <source>
        <dbReference type="EMBL" id="QGU95421.1"/>
    </source>
</evidence>
<protein>
    <submittedName>
        <fullName evidence="1">Uncharacterized protein</fullName>
    </submittedName>
</protein>
<keyword evidence="2" id="KW-1185">Reference proteome</keyword>
<dbReference type="Proteomes" id="UP000422764">
    <property type="component" value="Chromosome"/>
</dbReference>
<dbReference type="EMBL" id="CP046522">
    <property type="protein sequence ID" value="QGU95421.1"/>
    <property type="molecule type" value="Genomic_DNA"/>
</dbReference>
<proteinExistence type="predicted"/>
<dbReference type="AlphaFoldDB" id="A0A6I6EYQ8"/>
<name>A0A6I6EYQ8_9CLOT</name>